<evidence type="ECO:0000313" key="5">
    <source>
        <dbReference type="EMBL" id="CAI3988008.1"/>
    </source>
</evidence>
<dbReference type="GO" id="GO:0003677">
    <property type="term" value="F:DNA binding"/>
    <property type="evidence" value="ECO:0007669"/>
    <property type="project" value="UniProtKB-KW"/>
</dbReference>
<keyword evidence="4" id="KW-1133">Transmembrane helix</keyword>
<keyword evidence="8" id="KW-1185">Reference proteome</keyword>
<feature type="region of interest" description="Disordered" evidence="3">
    <location>
        <begin position="1948"/>
        <end position="1987"/>
    </location>
</feature>
<dbReference type="Gene3D" id="1.10.443.10">
    <property type="entry name" value="Intergrase catalytic core"/>
    <property type="match status" value="1"/>
</dbReference>
<feature type="compositionally biased region" description="Basic and acidic residues" evidence="3">
    <location>
        <begin position="819"/>
        <end position="834"/>
    </location>
</feature>
<keyword evidence="1" id="KW-0238">DNA-binding</keyword>
<accession>A0A9P1FTP5</accession>
<feature type="region of interest" description="Disordered" evidence="3">
    <location>
        <begin position="607"/>
        <end position="688"/>
    </location>
</feature>
<dbReference type="SUPFAM" id="SSF56349">
    <property type="entry name" value="DNA breaking-rejoining enzymes"/>
    <property type="match status" value="1"/>
</dbReference>
<feature type="compositionally biased region" description="Basic and acidic residues" evidence="3">
    <location>
        <begin position="1333"/>
        <end position="1350"/>
    </location>
</feature>
<feature type="region of interest" description="Disordered" evidence="3">
    <location>
        <begin position="1261"/>
        <end position="1308"/>
    </location>
</feature>
<feature type="transmembrane region" description="Helical" evidence="4">
    <location>
        <begin position="327"/>
        <end position="347"/>
    </location>
</feature>
<comment type="caution">
    <text evidence="5">The sequence shown here is derived from an EMBL/GenBank/DDBJ whole genome shotgun (WGS) entry which is preliminary data.</text>
</comment>
<evidence type="ECO:0000256" key="1">
    <source>
        <dbReference type="ARBA" id="ARBA00023125"/>
    </source>
</evidence>
<feature type="transmembrane region" description="Helical" evidence="4">
    <location>
        <begin position="382"/>
        <end position="401"/>
    </location>
</feature>
<evidence type="ECO:0000313" key="7">
    <source>
        <dbReference type="EMBL" id="CAL4775320.1"/>
    </source>
</evidence>
<reference evidence="6" key="2">
    <citation type="submission" date="2024-04" db="EMBL/GenBank/DDBJ databases">
        <authorList>
            <person name="Chen Y."/>
            <person name="Shah S."/>
            <person name="Dougan E. K."/>
            <person name="Thang M."/>
            <person name="Chan C."/>
        </authorList>
    </citation>
    <scope>NUCLEOTIDE SEQUENCE [LARGE SCALE GENOMIC DNA]</scope>
</reference>
<dbReference type="GO" id="GO:0015074">
    <property type="term" value="P:DNA integration"/>
    <property type="evidence" value="ECO:0007669"/>
    <property type="project" value="InterPro"/>
</dbReference>
<dbReference type="PANTHER" id="PTHR34605:SF3">
    <property type="entry name" value="P CELL-TYPE AGGLUTINATION PROTEIN MAP4-LIKE-RELATED"/>
    <property type="match status" value="1"/>
</dbReference>
<dbReference type="InterPro" id="IPR011010">
    <property type="entry name" value="DNA_brk_join_enz"/>
</dbReference>
<reference evidence="5" key="1">
    <citation type="submission" date="2022-10" db="EMBL/GenBank/DDBJ databases">
        <authorList>
            <person name="Chen Y."/>
            <person name="Dougan E. K."/>
            <person name="Chan C."/>
            <person name="Rhodes N."/>
            <person name="Thang M."/>
        </authorList>
    </citation>
    <scope>NUCLEOTIDE SEQUENCE</scope>
</reference>
<evidence type="ECO:0000313" key="8">
    <source>
        <dbReference type="Proteomes" id="UP001152797"/>
    </source>
</evidence>
<feature type="compositionally biased region" description="Polar residues" evidence="3">
    <location>
        <begin position="676"/>
        <end position="688"/>
    </location>
</feature>
<dbReference type="Proteomes" id="UP001152797">
    <property type="component" value="Unassembled WGS sequence"/>
</dbReference>
<feature type="region of interest" description="Disordered" evidence="3">
    <location>
        <begin position="1333"/>
        <end position="1362"/>
    </location>
</feature>
<dbReference type="InterPro" id="IPR013762">
    <property type="entry name" value="Integrase-like_cat_sf"/>
</dbReference>
<protein>
    <submittedName>
        <fullName evidence="7">Tyr recombinase domain-containing protein</fullName>
    </submittedName>
</protein>
<dbReference type="GO" id="GO:0006310">
    <property type="term" value="P:DNA recombination"/>
    <property type="evidence" value="ECO:0007669"/>
    <property type="project" value="UniProtKB-KW"/>
</dbReference>
<dbReference type="OrthoDB" id="129365at2759"/>
<evidence type="ECO:0000256" key="3">
    <source>
        <dbReference type="SAM" id="MobiDB-lite"/>
    </source>
</evidence>
<dbReference type="InterPro" id="IPR052925">
    <property type="entry name" value="Phage_Integrase-like_Recomb"/>
</dbReference>
<keyword evidence="4" id="KW-0472">Membrane</keyword>
<feature type="compositionally biased region" description="Basic and acidic residues" evidence="3">
    <location>
        <begin position="2013"/>
        <end position="2025"/>
    </location>
</feature>
<feature type="compositionally biased region" description="Acidic residues" evidence="3">
    <location>
        <begin position="2057"/>
        <end position="2066"/>
    </location>
</feature>
<feature type="compositionally biased region" description="Basic and acidic residues" evidence="3">
    <location>
        <begin position="1261"/>
        <end position="1274"/>
    </location>
</feature>
<dbReference type="PANTHER" id="PTHR34605">
    <property type="entry name" value="PHAGE_INTEGRASE DOMAIN-CONTAINING PROTEIN"/>
    <property type="match status" value="1"/>
</dbReference>
<dbReference type="InterPro" id="IPR010998">
    <property type="entry name" value="Integrase_recombinase_N"/>
</dbReference>
<feature type="compositionally biased region" description="Polar residues" evidence="3">
    <location>
        <begin position="2121"/>
        <end position="2130"/>
    </location>
</feature>
<proteinExistence type="predicted"/>
<feature type="region of interest" description="Disordered" evidence="3">
    <location>
        <begin position="2013"/>
        <end position="2040"/>
    </location>
</feature>
<feature type="compositionally biased region" description="Basic and acidic residues" evidence="3">
    <location>
        <begin position="774"/>
        <end position="786"/>
    </location>
</feature>
<feature type="compositionally biased region" description="Basic and acidic residues" evidence="3">
    <location>
        <begin position="629"/>
        <end position="638"/>
    </location>
</feature>
<gene>
    <name evidence="5" type="ORF">C1SCF055_LOCUS15240</name>
</gene>
<feature type="compositionally biased region" description="Basic and acidic residues" evidence="3">
    <location>
        <begin position="1950"/>
        <end position="1964"/>
    </location>
</feature>
<feature type="compositionally biased region" description="Basic residues" evidence="3">
    <location>
        <begin position="618"/>
        <end position="628"/>
    </location>
</feature>
<feature type="region of interest" description="Disordered" evidence="3">
    <location>
        <begin position="2172"/>
        <end position="2273"/>
    </location>
</feature>
<feature type="compositionally biased region" description="Acidic residues" evidence="3">
    <location>
        <begin position="639"/>
        <end position="649"/>
    </location>
</feature>
<feature type="compositionally biased region" description="Basic and acidic residues" evidence="3">
    <location>
        <begin position="2067"/>
        <end position="2083"/>
    </location>
</feature>
<sequence length="3712" mass="416714">MKRQQSVMVEFIDGNGYTEEFIEFYETKKLGSVSLSYLASDEKPPRDEKGDDYFQKGVLTVDVSQEIVITKKKYGKKGSVSFRCEITWKFGMLRGLVFDRWWIAKNDQVFYNDPNYTQVIHPNLTFAQNGVVDGTTVFFKLSGLMGGRKRAHSPNPSKTANTNITANVKNKDEALNLLEDALGTSSMRLQANPNASPVITTIADKVAKLLLVVKTQSISLGEILSFDDIFEEFIIEVQQDLKTKEEKAPMLRLIVLAGLLCDHSDGWWFKGNTTAAPPPETSWEKFWERWLEMTEATGQWKDWGGRAFADAQSWAERIEVPKVEVGFNLWLVIDTLVGFLGWAIFGNAWQGVRSGCRRLLQISALFVACLVAHYIWAVGYPVVSIIVACVMAVIWVCRRVLRLVGTLIFHMHRFAGGAPEAADVEFHGPGTGVVPETSVLRGFKRTGDASKQVVVRRGDEVAVFNVGSDVQNIRTHGLFLPVEADTARGSPGLVRRISAVDKVHLCRNVVCGEEVGEHFTEYGVVRRFNPEKFQVAHSHQGAMEATRGIWRWILPKGKQTVADVVTRIREYASESETEEHLCCASRVSWKTADGVQFLADSRCTAVDRAEVEEDTPTRRSRSRSRARPAKGEAARGMDQEADDEDDEENGPSKVRTLLDEAADAADSRRQRKRASTRSPGHTPRSNIQRSLARIEMLSSPGSEAEVKLLEAFMEWFAEGKADGVKEEHVRRRLARERLMTDQDVVRRLIEEAECEQAKGQRGLTRFINKWKKEVKDGSTPGEKQESDWSFLTSPQSSADARQCPPPIPPSFTAPVPDPGGERYEEKPVAAERSFDTPPSSVQEAKPKELRILPPGLYQPGDRKAGAGEATERTVEPVEQIAKALQSQTAELASLVRHQAEGGGSQPPGTLKGLGKQSEELVFLMRACGQYEVKVGEGEHGQALANGLIAAQVGAATRLRTAGFRQKMTQRLAIGLAGPFWGVHERHALSAADFIGYTDAELDQFASEARGAKSTSEQRPPVPTRFDEWVARVRRQTDVWCLVYGSEWRAVRTNALELLSEWHLSSPHRWPLAVVMDLWEELHWRCMEDFKDILRKLKKEVGRETMTLAELKFHALLPGPDGQAWLVMPSVFDLQRPGSWFQEEVLPRIERRQERLLWHLTWQGGQRRDRPQAQVPNAAAGGTDIDKLTLKNLWGPKLTTEEVNRAKERAPLDRSHDGLRGPFEALDPAVQMQLLKRGGLKRMKAETKESVGVKIKDLRTKVEKDKGDKIQDGKRRTTKAGQGQGNGESKPAEDQEDVGSKAGGMVEKTVRFWEPPEEFKVDYTEAEDVKALVEGPPKDWGNEGMRPDKQHAGQQGQSAPEEAHRLVKEAQRLAGNPVLKRLEGASDDLYAWAAARVARDPALHYDQVLIEMATYGLGELAKEAADLLEEDRGPKAGSSRLTVQDAVWSGGGPGEGKLYLDGSEWKFLDYKEEVYMTEELAALLKLPEPVKEKRQCVTSTLAAAVFKKQYGRWPGMGEAQQVAQRIRLEQTRLAAEAAVSLGEPEEMVSAVEHEARIYVHDLVTAHHEKDFRCLAMFPVADLQEARIVVFRTDFKGGLLVESVVGSQWAPGGWTIPVLIWKGHMVVLEPPENVDVTAFLDDEEHTATPAFGFTFFWHSRHDQPRTAPGRLHCRLCKGAMRKAGEAPLCRPKSCLAMIATMGPQGQDETQVLRGVAPVSSSSTSNGLVLQEVFAGYRREHDLLKEDVRQKVKDKSKHGDANVWWIAAPCTSFCDWQLENGGTRTFAQPEGTGEGPLGQREQEGNTLSTFSAELFEEALDHGQFPICESTAASGRYPKQWDLPAWRRVLSREDVDYIDFPMCPFGLGPPDDPTAFYVHKTRLVFPKHWPLRQVLLRQCPGLSSKHRHVGLRGQRQGQTVTRCTEAGAYAWEFVTTVGFAIFFGGGRFFTPQQPREKDVHAGGKRGRDDEESGGPAKGSHDAGRGGNRNVYEDLDEDTKEFLEFACEEEDLERLRRTGRLGKETSHEQQDDSEDTSVEDPLPPNETIEQFLDEVVPHPGDLEEDEGAEGEATERSRHEGDGRSDRSHGSSGEETDRNDIGLESESEGALSTCSRRSRDLDVEESAQVSSRSGAYQATGDPEVSDFWKVIYNRPYKRVNVGYGEWCGFTFFKLLGGPDEQQAGDGDPDDFNDYSPDDEDADAPDPEGAEATEPEDAEHRDPGTSNEEATGRRGAGATEPNATDHRGAVATDHKAGEAADGATDHNQDGKGTDHKRDKGSEYVYLAPSAEAYDAALSYVESVDKEFDNTVLGWQSLVDKGNRLVRSAGSVEKAAESLWHVREDKGLMNLSGIDREEFEEVLHPDLLQYLRSIRKEGMPARYVGSRHRVKAKLHPNARRNVDQVYHQVAKDVKKHRALVVDGELEELSTTVSSPFEAVDKLLPDRSISKEKRIVHDQRTINQGTSKFWHPPALQPMHVQVARRVMWMKSRYPGVPILMSKKDIAGAFRLIWVAPCDVELFAGDLPWQPDRAFGEDYKGATSPTKGDITVIYLVSSFGFSGSPGEWTMWGRATEEYHRGHRPMDPRRDLNLGFDAKVLVDDCILIEPWIGYRPWVSAEVFEDGVRKMLGDKAINQDKDGVEGMFRTSQTVWGVIMETDTEKAMLPERRITKGAVLLSEACFDFGCYHITLKQMQQFRGIMTGWASIVQGLANELKVNLKGDGTPSWETQKAWEDLWELFEVCRWLSARTDQWDLLFATTLRRMLPPMERLALPQEWSDVVFVSSDSTPHMLGAIDWKNGQVFREKFSSLKPWIEKVLTDVETQSEEDEVVIHLGEMLSFVAFACAMGPAWKGRVVIYAGDNVIVKHWLNTRRSRVRGGRILVRVVNMIEMRWGCQILSGWWRTYHNVDADFITRCTDEEYEKYKQERGWSEVSVKDQVHQALKDTELFGPCFLYGTDDQDRRLLMQLRERRVQRQLQKEIGVDWPLIRVMEWSAAGRRVKDFEEVAGHLGAQIDGQAEGGPLILCATLGVDSQGRQLCKVMDTANEVKAWIAVVEGPRAVAWELGERKCKLRGWNYAIVEFVTTEFGEAMARRRRCMFISTEGILPEGWDESLVKVGAPVPVQTLLKSKPWEDMVWRRPVRLELESGIPRDRMLPNPVGHFFMEDAERLTCHGVDGPAPWPKIDEVTNRAKEILMFDRKGPPGHMRELTVEEIWVLQGRSLVDLKKHKDASYMVAEGCRATGTRTASALLLCAGQVVESKLGEAAARAGGCREQEGPEALAQILVWLRKWKRGEFGRHAGGRIDSFEDRVVYRWAESWWLSMLEESEDEAEVWRAGGRRKKSDPSEVAEKVSKQFVTALGLQVRPFHGEVKERIDEWLEENMCGDKAPATEKAYANAWAKWQAWARRQGWLSEYLDRNQDVVERENRLLGYVGYLGWLGASANTIRQSLFAIKTAHKRVGAGDITEGMHRIWILLGGLDRRSTTRRPRRLGVTQEMLEWLGEELVGAFGGERSGPTYADSVMVFTALSTAWFFMLRAKEFGESNGVDMEMVVRGQDFRFSKNGRPAAEEAEEVTLTFRKTKVDQLAFGDAKTLKSTGRRYLCPVEALVRMRKIWPNRFQKGHGESCLPLFRWASGSVLKRLEVQHLLQKAAEGVGLQGDRYMAHSLRIGGATALYQATGDIELVKRIGRWTSSAVHRYLEDGGTISNASRKMADVRLKNI</sequence>
<keyword evidence="2" id="KW-0233">DNA recombination</keyword>
<feature type="compositionally biased region" description="Pro residues" evidence="3">
    <location>
        <begin position="803"/>
        <end position="817"/>
    </location>
</feature>
<dbReference type="Gene3D" id="1.10.150.130">
    <property type="match status" value="1"/>
</dbReference>
<evidence type="ECO:0000313" key="6">
    <source>
        <dbReference type="EMBL" id="CAL1141383.1"/>
    </source>
</evidence>
<feature type="region of interest" description="Disordered" evidence="3">
    <location>
        <begin position="774"/>
        <end position="868"/>
    </location>
</feature>
<name>A0A9P1FTP5_9DINO</name>
<dbReference type="EMBL" id="CAMXCT020001225">
    <property type="protein sequence ID" value="CAL1141383.1"/>
    <property type="molecule type" value="Genomic_DNA"/>
</dbReference>
<organism evidence="5">
    <name type="scientific">Cladocopium goreaui</name>
    <dbReference type="NCBI Taxonomy" id="2562237"/>
    <lineage>
        <taxon>Eukaryota</taxon>
        <taxon>Sar</taxon>
        <taxon>Alveolata</taxon>
        <taxon>Dinophyceae</taxon>
        <taxon>Suessiales</taxon>
        <taxon>Symbiodiniaceae</taxon>
        <taxon>Cladocopium</taxon>
    </lineage>
</organism>
<dbReference type="SUPFAM" id="SSF47823">
    <property type="entry name" value="lambda integrase-like, N-terminal domain"/>
    <property type="match status" value="1"/>
</dbReference>
<keyword evidence="4" id="KW-0812">Transmembrane</keyword>
<dbReference type="EMBL" id="CAMXCT010001225">
    <property type="protein sequence ID" value="CAI3988008.1"/>
    <property type="molecule type" value="Genomic_DNA"/>
</dbReference>
<feature type="compositionally biased region" description="Polar residues" evidence="3">
    <location>
        <begin position="787"/>
        <end position="799"/>
    </location>
</feature>
<feature type="compositionally biased region" description="Acidic residues" evidence="3">
    <location>
        <begin position="2180"/>
        <end position="2210"/>
    </location>
</feature>
<dbReference type="EMBL" id="CAMXCT030001225">
    <property type="protein sequence ID" value="CAL4775320.1"/>
    <property type="molecule type" value="Genomic_DNA"/>
</dbReference>
<feature type="region of interest" description="Disordered" evidence="3">
    <location>
        <begin position="2053"/>
        <end position="2139"/>
    </location>
</feature>
<feature type="compositionally biased region" description="Basic and acidic residues" evidence="3">
    <location>
        <begin position="2236"/>
        <end position="2273"/>
    </location>
</feature>
<evidence type="ECO:0000256" key="2">
    <source>
        <dbReference type="ARBA" id="ARBA00023172"/>
    </source>
</evidence>
<evidence type="ECO:0000256" key="4">
    <source>
        <dbReference type="SAM" id="Phobius"/>
    </source>
</evidence>